<keyword evidence="2" id="KW-1185">Reference proteome</keyword>
<evidence type="ECO:0000313" key="2">
    <source>
        <dbReference type="Proteomes" id="UP000532010"/>
    </source>
</evidence>
<proteinExistence type="predicted"/>
<accession>A0A7W4VQC5</accession>
<organism evidence="1 2">
    <name type="scientific">Microvirga lupini</name>
    <dbReference type="NCBI Taxonomy" id="420324"/>
    <lineage>
        <taxon>Bacteria</taxon>
        <taxon>Pseudomonadati</taxon>
        <taxon>Pseudomonadota</taxon>
        <taxon>Alphaproteobacteria</taxon>
        <taxon>Hyphomicrobiales</taxon>
        <taxon>Methylobacteriaceae</taxon>
        <taxon>Microvirga</taxon>
    </lineage>
</organism>
<dbReference type="Proteomes" id="UP000532010">
    <property type="component" value="Unassembled WGS sequence"/>
</dbReference>
<sequence length="37" mass="3935">MAKKNPAQGRALYVCSSTLTPIVPFQSCRSGGMALYS</sequence>
<evidence type="ECO:0000313" key="1">
    <source>
        <dbReference type="EMBL" id="MBB3021343.1"/>
    </source>
</evidence>
<gene>
    <name evidence="1" type="ORF">FHR70_004439</name>
</gene>
<protein>
    <submittedName>
        <fullName evidence="1">Uncharacterized protein</fullName>
    </submittedName>
</protein>
<dbReference type="AlphaFoldDB" id="A0A7W4VQC5"/>
<name>A0A7W4VQC5_9HYPH</name>
<dbReference type="EMBL" id="JACHWB010000009">
    <property type="protein sequence ID" value="MBB3021343.1"/>
    <property type="molecule type" value="Genomic_DNA"/>
</dbReference>
<comment type="caution">
    <text evidence="1">The sequence shown here is derived from an EMBL/GenBank/DDBJ whole genome shotgun (WGS) entry which is preliminary data.</text>
</comment>
<reference evidence="1 2" key="1">
    <citation type="submission" date="2020-08" db="EMBL/GenBank/DDBJ databases">
        <title>The Agave Microbiome: Exploring the role of microbial communities in plant adaptations to desert environments.</title>
        <authorList>
            <person name="Partida-Martinez L.P."/>
        </authorList>
    </citation>
    <scope>NUCLEOTIDE SEQUENCE [LARGE SCALE GENOMIC DNA]</scope>
    <source>
        <strain evidence="1 2">AT3.9</strain>
    </source>
</reference>